<dbReference type="FunFam" id="3.30.160.60:FF:000100">
    <property type="entry name" value="Zinc finger 45-like"/>
    <property type="match status" value="1"/>
</dbReference>
<evidence type="ECO:0000256" key="2">
    <source>
        <dbReference type="ARBA" id="ARBA00022737"/>
    </source>
</evidence>
<dbReference type="EMBL" id="AJWK01006222">
    <property type="status" value="NOT_ANNOTATED_CDS"/>
    <property type="molecule type" value="Genomic_DNA"/>
</dbReference>
<sequence length="137" mass="16038">MDQTQEANFPCPLCGKTFRRQPYLKKHMLSHQEIYPDTQSSTASTNGDPLMIYKKATFPLQPAPSRQLGYDYSRYYNLNPMPLDDKTRFPSFSQLYYQHRDRYSSAFQFVRNQAFEAFNLKRSFGGITSNMILPPDK</sequence>
<evidence type="ECO:0000259" key="6">
    <source>
        <dbReference type="PROSITE" id="PS50157"/>
    </source>
</evidence>
<proteinExistence type="predicted"/>
<dbReference type="PROSITE" id="PS00028">
    <property type="entry name" value="ZINC_FINGER_C2H2_1"/>
    <property type="match status" value="1"/>
</dbReference>
<evidence type="ECO:0000256" key="4">
    <source>
        <dbReference type="ARBA" id="ARBA00022833"/>
    </source>
</evidence>
<keyword evidence="4" id="KW-0862">Zinc</keyword>
<organism evidence="7 8">
    <name type="scientific">Lutzomyia longipalpis</name>
    <name type="common">Sand fly</name>
    <dbReference type="NCBI Taxonomy" id="7200"/>
    <lineage>
        <taxon>Eukaryota</taxon>
        <taxon>Metazoa</taxon>
        <taxon>Ecdysozoa</taxon>
        <taxon>Arthropoda</taxon>
        <taxon>Hexapoda</taxon>
        <taxon>Insecta</taxon>
        <taxon>Pterygota</taxon>
        <taxon>Neoptera</taxon>
        <taxon>Endopterygota</taxon>
        <taxon>Diptera</taxon>
        <taxon>Nematocera</taxon>
        <taxon>Psychodoidea</taxon>
        <taxon>Psychodidae</taxon>
        <taxon>Lutzomyia</taxon>
        <taxon>Lutzomyia</taxon>
    </lineage>
</organism>
<keyword evidence="2" id="KW-0677">Repeat</keyword>
<dbReference type="EnsemblMetazoa" id="LLOJ001866-RA">
    <property type="protein sequence ID" value="LLOJ001866-PA"/>
    <property type="gene ID" value="LLOJ001866"/>
</dbReference>
<dbReference type="Proteomes" id="UP000092461">
    <property type="component" value="Unassembled WGS sequence"/>
</dbReference>
<keyword evidence="3 5" id="KW-0863">Zinc-finger</keyword>
<keyword evidence="1" id="KW-0479">Metal-binding</keyword>
<evidence type="ECO:0000313" key="8">
    <source>
        <dbReference type="Proteomes" id="UP000092461"/>
    </source>
</evidence>
<dbReference type="Pfam" id="PF00096">
    <property type="entry name" value="zf-C2H2"/>
    <property type="match status" value="1"/>
</dbReference>
<reference evidence="7" key="1">
    <citation type="submission" date="2020-05" db="UniProtKB">
        <authorList>
            <consortium name="EnsemblMetazoa"/>
        </authorList>
    </citation>
    <scope>IDENTIFICATION</scope>
    <source>
        <strain evidence="7">Jacobina</strain>
    </source>
</reference>
<dbReference type="SUPFAM" id="SSF57667">
    <property type="entry name" value="beta-beta-alpha zinc fingers"/>
    <property type="match status" value="1"/>
</dbReference>
<protein>
    <recommendedName>
        <fullName evidence="6">C2H2-type domain-containing protein</fullName>
    </recommendedName>
</protein>
<keyword evidence="8" id="KW-1185">Reference proteome</keyword>
<name>A0A1B0CC86_LUTLO</name>
<evidence type="ECO:0000256" key="1">
    <source>
        <dbReference type="ARBA" id="ARBA00022723"/>
    </source>
</evidence>
<dbReference type="InterPro" id="IPR013087">
    <property type="entry name" value="Znf_C2H2_type"/>
</dbReference>
<dbReference type="InterPro" id="IPR036236">
    <property type="entry name" value="Znf_C2H2_sf"/>
</dbReference>
<dbReference type="SMART" id="SM00355">
    <property type="entry name" value="ZnF_C2H2"/>
    <property type="match status" value="1"/>
</dbReference>
<feature type="domain" description="C2H2-type" evidence="6">
    <location>
        <begin position="9"/>
        <end position="36"/>
    </location>
</feature>
<dbReference type="VEuPathDB" id="VectorBase:LLONM1_000168"/>
<dbReference type="PROSITE" id="PS50157">
    <property type="entry name" value="ZINC_FINGER_C2H2_2"/>
    <property type="match status" value="1"/>
</dbReference>
<accession>A0A1B0CC86</accession>
<evidence type="ECO:0000256" key="3">
    <source>
        <dbReference type="ARBA" id="ARBA00022771"/>
    </source>
</evidence>
<dbReference type="Gene3D" id="3.30.160.60">
    <property type="entry name" value="Classic Zinc Finger"/>
    <property type="match status" value="1"/>
</dbReference>
<dbReference type="GO" id="GO:0008270">
    <property type="term" value="F:zinc ion binding"/>
    <property type="evidence" value="ECO:0007669"/>
    <property type="project" value="UniProtKB-KW"/>
</dbReference>
<dbReference type="VEuPathDB" id="VectorBase:LLOJ001866"/>
<evidence type="ECO:0000256" key="5">
    <source>
        <dbReference type="PROSITE-ProRule" id="PRU00042"/>
    </source>
</evidence>
<dbReference type="AlphaFoldDB" id="A0A1B0CC86"/>
<evidence type="ECO:0000313" key="7">
    <source>
        <dbReference type="EnsemblMetazoa" id="LLOJ001866-PA"/>
    </source>
</evidence>